<organism evidence="2 3">
    <name type="scientific">Dysgonomonas alginatilytica</name>
    <dbReference type="NCBI Taxonomy" id="1605892"/>
    <lineage>
        <taxon>Bacteria</taxon>
        <taxon>Pseudomonadati</taxon>
        <taxon>Bacteroidota</taxon>
        <taxon>Bacteroidia</taxon>
        <taxon>Bacteroidales</taxon>
        <taxon>Dysgonomonadaceae</taxon>
        <taxon>Dysgonomonas</taxon>
    </lineage>
</organism>
<dbReference type="Proteomes" id="UP000247973">
    <property type="component" value="Unassembled WGS sequence"/>
</dbReference>
<dbReference type="OrthoDB" id="769954at2"/>
<dbReference type="EMBL" id="QICL01000037">
    <property type="protein sequence ID" value="PXV59335.1"/>
    <property type="molecule type" value="Genomic_DNA"/>
</dbReference>
<evidence type="ECO:0000313" key="2">
    <source>
        <dbReference type="EMBL" id="PXV59335.1"/>
    </source>
</evidence>
<dbReference type="AlphaFoldDB" id="A0A2V3PIA1"/>
<evidence type="ECO:0000256" key="1">
    <source>
        <dbReference type="SAM" id="SignalP"/>
    </source>
</evidence>
<gene>
    <name evidence="2" type="ORF">CLV62_1371</name>
</gene>
<comment type="caution">
    <text evidence="2">The sequence shown here is derived from an EMBL/GenBank/DDBJ whole genome shotgun (WGS) entry which is preliminary data.</text>
</comment>
<reference evidence="2 3" key="1">
    <citation type="submission" date="2018-03" db="EMBL/GenBank/DDBJ databases">
        <title>Genomic Encyclopedia of Archaeal and Bacterial Type Strains, Phase II (KMG-II): from individual species to whole genera.</title>
        <authorList>
            <person name="Goeker M."/>
        </authorList>
    </citation>
    <scope>NUCLEOTIDE SEQUENCE [LARGE SCALE GENOMIC DNA]</scope>
    <source>
        <strain evidence="2 3">DSM 100214</strain>
    </source>
</reference>
<keyword evidence="3" id="KW-1185">Reference proteome</keyword>
<sequence length="243" mass="27165">MMKKYIITIIPLLASLLVEAQSLNTVPANSWDNMRLSGFYESITAQTPNLPNKNVDYYWGINIAHTGNKNTGDKPYHWGGQMLFEINRNNQPPVMYIRSTNVSGEGIWAKILHNKGSQSIEGDLNVTQNIDARGDIKLSNGEITYVYNDNFNYDQKKMGYYAMKWVYDSWNPGGPTLWQSGLGGIKLFTGGQPRLAINAEGNIGIGTTNPDQKLTVKGKIHAEEVIIDLNVPLADYVFMRISS</sequence>
<keyword evidence="1" id="KW-0732">Signal</keyword>
<proteinExistence type="predicted"/>
<feature type="chain" id="PRO_5015954854" evidence="1">
    <location>
        <begin position="21"/>
        <end position="243"/>
    </location>
</feature>
<dbReference type="RefSeq" id="WP_110312354.1">
    <property type="nucleotide sequence ID" value="NZ_QICL01000037.1"/>
</dbReference>
<feature type="signal peptide" evidence="1">
    <location>
        <begin position="1"/>
        <end position="20"/>
    </location>
</feature>
<evidence type="ECO:0000313" key="3">
    <source>
        <dbReference type="Proteomes" id="UP000247973"/>
    </source>
</evidence>
<name>A0A2V3PIA1_9BACT</name>
<accession>A0A2V3PIA1</accession>
<protein>
    <submittedName>
        <fullName evidence="2">Uncharacterized protein</fullName>
    </submittedName>
</protein>